<dbReference type="GO" id="GO:0005634">
    <property type="term" value="C:nucleus"/>
    <property type="evidence" value="ECO:0007669"/>
    <property type="project" value="UniProtKB-SubCell"/>
</dbReference>
<evidence type="ECO:0000256" key="2">
    <source>
        <dbReference type="ARBA" id="ARBA00008161"/>
    </source>
</evidence>
<dbReference type="RefSeq" id="XP_003114037.2">
    <property type="nucleotide sequence ID" value="XM_003113989.2"/>
</dbReference>
<dbReference type="GO" id="GO:0030182">
    <property type="term" value="P:neuron differentiation"/>
    <property type="evidence" value="ECO:0007669"/>
    <property type="project" value="EnsemblMetazoa"/>
</dbReference>
<accession>A0A6A5G9P2</accession>
<feature type="region of interest" description="Disordered" evidence="9">
    <location>
        <begin position="380"/>
        <end position="440"/>
    </location>
</feature>
<dbReference type="PANTHER" id="PTHR10390">
    <property type="entry name" value="HOMEOBOX PROTEIN SIX"/>
    <property type="match status" value="1"/>
</dbReference>
<protein>
    <recommendedName>
        <fullName evidence="10">Homeobox domain-containing protein</fullName>
    </recommendedName>
</protein>
<dbReference type="InterPro" id="IPR031701">
    <property type="entry name" value="SIX1_SD"/>
</dbReference>
<evidence type="ECO:0000313" key="12">
    <source>
        <dbReference type="Proteomes" id="UP000483820"/>
    </source>
</evidence>
<dbReference type="InterPro" id="IPR001356">
    <property type="entry name" value="HD"/>
</dbReference>
<keyword evidence="6 7" id="KW-0539">Nucleus</keyword>
<dbReference type="GO" id="GO:0005667">
    <property type="term" value="C:transcription regulator complex"/>
    <property type="evidence" value="ECO:0007669"/>
    <property type="project" value="TreeGrafter"/>
</dbReference>
<dbReference type="FunFam" id="1.10.10.60:FF:000046">
    <property type="entry name" value="SIX homeobox 3"/>
    <property type="match status" value="1"/>
</dbReference>
<feature type="compositionally biased region" description="Polar residues" evidence="9">
    <location>
        <begin position="380"/>
        <end position="395"/>
    </location>
</feature>
<dbReference type="PROSITE" id="PS50071">
    <property type="entry name" value="HOMEOBOX_2"/>
    <property type="match status" value="1"/>
</dbReference>
<keyword evidence="4 7" id="KW-0238">DNA-binding</keyword>
<comment type="similarity">
    <text evidence="2">Belongs to the SIX/Sine oculis homeobox family.</text>
</comment>
<feature type="DNA-binding region" description="Homeobox" evidence="7">
    <location>
        <begin position="184"/>
        <end position="243"/>
    </location>
</feature>
<proteinExistence type="inferred from homology"/>
<dbReference type="CTD" id="9811330"/>
<dbReference type="GO" id="GO:0000981">
    <property type="term" value="F:DNA-binding transcription factor activity, RNA polymerase II-specific"/>
    <property type="evidence" value="ECO:0007669"/>
    <property type="project" value="TreeGrafter"/>
</dbReference>
<dbReference type="Proteomes" id="UP000483820">
    <property type="component" value="Chromosome V"/>
</dbReference>
<name>A0A6A5G9P2_CAERE</name>
<dbReference type="InterPro" id="IPR009057">
    <property type="entry name" value="Homeodomain-like_sf"/>
</dbReference>
<evidence type="ECO:0000256" key="8">
    <source>
        <dbReference type="RuleBase" id="RU000682"/>
    </source>
</evidence>
<keyword evidence="5 7" id="KW-0371">Homeobox</keyword>
<evidence type="ECO:0000256" key="9">
    <source>
        <dbReference type="SAM" id="MobiDB-lite"/>
    </source>
</evidence>
<dbReference type="GO" id="GO:0000978">
    <property type="term" value="F:RNA polymerase II cis-regulatory region sequence-specific DNA binding"/>
    <property type="evidence" value="ECO:0007669"/>
    <property type="project" value="TreeGrafter"/>
</dbReference>
<reference evidence="11 12" key="1">
    <citation type="submission" date="2019-12" db="EMBL/GenBank/DDBJ databases">
        <title>Chromosome-level assembly of the Caenorhabditis remanei genome.</title>
        <authorList>
            <person name="Teterina A.A."/>
            <person name="Willis J.H."/>
            <person name="Phillips P.C."/>
        </authorList>
    </citation>
    <scope>NUCLEOTIDE SEQUENCE [LARGE SCALE GENOMIC DNA]</scope>
    <source>
        <strain evidence="11 12">PX506</strain>
        <tissue evidence="11">Whole organism</tissue>
    </source>
</reference>
<dbReference type="CDD" id="cd00086">
    <property type="entry name" value="homeodomain"/>
    <property type="match status" value="1"/>
</dbReference>
<dbReference type="AlphaFoldDB" id="A0A6A5G9P2"/>
<keyword evidence="3" id="KW-0217">Developmental protein</keyword>
<gene>
    <name evidence="11" type="ORF">GCK72_018090</name>
</gene>
<feature type="region of interest" description="Disordered" evidence="9">
    <location>
        <begin position="262"/>
        <end position="287"/>
    </location>
</feature>
<dbReference type="Gene3D" id="1.10.10.60">
    <property type="entry name" value="Homeodomain-like"/>
    <property type="match status" value="1"/>
</dbReference>
<evidence type="ECO:0000256" key="3">
    <source>
        <dbReference type="ARBA" id="ARBA00022473"/>
    </source>
</evidence>
<evidence type="ECO:0000259" key="10">
    <source>
        <dbReference type="PROSITE" id="PS50071"/>
    </source>
</evidence>
<organism evidence="11 12">
    <name type="scientific">Caenorhabditis remanei</name>
    <name type="common">Caenorhabditis vulgaris</name>
    <dbReference type="NCBI Taxonomy" id="31234"/>
    <lineage>
        <taxon>Eukaryota</taxon>
        <taxon>Metazoa</taxon>
        <taxon>Ecdysozoa</taxon>
        <taxon>Nematoda</taxon>
        <taxon>Chromadorea</taxon>
        <taxon>Rhabditida</taxon>
        <taxon>Rhabditina</taxon>
        <taxon>Rhabditomorpha</taxon>
        <taxon>Rhabditoidea</taxon>
        <taxon>Rhabditidae</taxon>
        <taxon>Peloderinae</taxon>
        <taxon>Caenorhabditis</taxon>
    </lineage>
</organism>
<evidence type="ECO:0000256" key="5">
    <source>
        <dbReference type="ARBA" id="ARBA00023155"/>
    </source>
</evidence>
<feature type="domain" description="Homeobox" evidence="10">
    <location>
        <begin position="182"/>
        <end position="242"/>
    </location>
</feature>
<evidence type="ECO:0000256" key="1">
    <source>
        <dbReference type="ARBA" id="ARBA00004123"/>
    </source>
</evidence>
<evidence type="ECO:0000313" key="11">
    <source>
        <dbReference type="EMBL" id="KAF1751536.1"/>
    </source>
</evidence>
<dbReference type="GO" id="GO:0009886">
    <property type="term" value="P:post-embryonic animal morphogenesis"/>
    <property type="evidence" value="ECO:0007669"/>
    <property type="project" value="EnsemblMetazoa"/>
</dbReference>
<dbReference type="Pfam" id="PF16878">
    <property type="entry name" value="SIX1_SD"/>
    <property type="match status" value="1"/>
</dbReference>
<evidence type="ECO:0000256" key="4">
    <source>
        <dbReference type="ARBA" id="ARBA00023125"/>
    </source>
</evidence>
<dbReference type="SUPFAM" id="SSF46689">
    <property type="entry name" value="Homeodomain-like"/>
    <property type="match status" value="1"/>
</dbReference>
<dbReference type="GeneID" id="9811330"/>
<dbReference type="EMBL" id="WUAV01000005">
    <property type="protein sequence ID" value="KAF1751536.1"/>
    <property type="molecule type" value="Genomic_DNA"/>
</dbReference>
<evidence type="ECO:0000256" key="7">
    <source>
        <dbReference type="PROSITE-ProRule" id="PRU00108"/>
    </source>
</evidence>
<dbReference type="SMART" id="SM00389">
    <property type="entry name" value="HOX"/>
    <property type="match status" value="1"/>
</dbReference>
<comment type="caution">
    <text evidence="11">The sequence shown here is derived from an EMBL/GenBank/DDBJ whole genome shotgun (WGS) entry which is preliminary data.</text>
</comment>
<sequence>MFTPEQFQKMVNQLGNFSQLGQMFQPGNMAMLQALQANGAAPTPSLFPTMPVMSPLAAPSSPTTSNLTADQIVKTCEQLETDGDVDGLFRFICTIPPQKAQEVAAQESFLRARALVCFHAGHFRELYSILENNAFSKKHHPKLQEMWHEAHYRDQEKSRQKSLCAVDKYRIRKKFPMPLTIWDGEQKTHCFKERTRSTLREWYLKDPYPNPPKKKELAQATGLTQMQVGNWFKNRRQRDRAAAAKNKMNTTGVELRKIASDMSDSDDDFEGSMTDSPSPIDEPKDLSKSHIPKLQASLLPKMNTPFDMFAAAAANPFMLNPAIYMSFHNFFNQINKNSQAEEEENTDVKALADAEDEVETTTKKRSKLSIDEILNIKSEVSPSQCSPCSNESLSPTHKVKKEVKKEDDEAVAEDDFDIMKTRELDDSAHASPKSSTSQSE</sequence>
<evidence type="ECO:0000256" key="6">
    <source>
        <dbReference type="ARBA" id="ARBA00023242"/>
    </source>
</evidence>
<dbReference type="PANTHER" id="PTHR10390:SF33">
    <property type="entry name" value="PROTEIN OPTIX"/>
    <property type="match status" value="1"/>
</dbReference>
<dbReference type="Pfam" id="PF00046">
    <property type="entry name" value="Homeodomain"/>
    <property type="match status" value="1"/>
</dbReference>
<dbReference type="KEGG" id="crq:GCK72_018090"/>
<comment type="subcellular location">
    <subcellularLocation>
        <location evidence="1 7 8">Nucleus</location>
    </subcellularLocation>
</comment>
<feature type="compositionally biased region" description="Basic and acidic residues" evidence="9">
    <location>
        <begin position="417"/>
        <end position="428"/>
    </location>
</feature>